<dbReference type="Pfam" id="PF00850">
    <property type="entry name" value="Hist_deacetyl"/>
    <property type="match status" value="2"/>
</dbReference>
<sequence>MGGEQYSRMGVHKTALFVISPLVAVCFLFNTSLLNKVLSVHSALRLHSLSAVLIAMNVIYKTTIALNSEHELHFPTVQESHPENPNRIKEIMNRLQTTGLLEQLQILPDIPEADEGDLTMVHDPDYCDLIVNLGTQCQDEINEQSRKYDSVQMCPGTPKAAISAVSCAKALAELVVENKIPNGFAIIRPPGHHAIRDEANGFCIFNSVALAAHAALNSAAHRVLILDWDVHHGQGTQREFYDDRRVLYISLHRYENGIYWPHLQESNFHFVGEGPGLGYNVNIPINETGSADADYMFLLFHLILPIVREFQPDVVLVSAGFDACVGDPVGKMCLSPTLFAQFTYHLLPMARGKMVLMLEGGYHHKMQAVCVEKCVRVLMGEKPEPISNTANIRERHFAKPVFTLPTESDASNTGNIEQASLPYYEPVNGKKGKHFEPLSTYPKMIFKAYQKFKTSGLMGKCVLLPSNRSATAEELMLVHDKKYIDDIVNGKDKNVYDIASLAVGCTLKALDGLYLSEDDENHIDNVFALIRPPGHHATKDKGAGYCIFNNVAIAAKYTLAKNYAKKIMIFDWDVHHGNGIQEAFYENDQVLYISIHRHDRGTFYPVGELNDVTDAGRDDGLGFTINIPFDMLYGDKEMMTVFSQIVLPVAYEFDPDLVLVSAGFDACEEDPVGECHVTPQCFCQMTWHLMGLAKGKLCMVLEGGYNAESVAKCVEAVVKTLSSPHCNPENANCDDDEIEENTSQKATEIDQIIWEIVRNVTQLHSEHWKCFQGIHRKLNFSQVPSALNLYN</sequence>
<dbReference type="InterPro" id="IPR037138">
    <property type="entry name" value="His_deacetylse_dom_sf"/>
</dbReference>
<dbReference type="InterPro" id="IPR000286">
    <property type="entry name" value="HDACs"/>
</dbReference>
<comment type="catalytic activity">
    <reaction evidence="10">
        <text>N(6)-acetyl-L-lysyl-[histone] + H2O = L-lysyl-[histone] + acetate</text>
        <dbReference type="Rhea" id="RHEA:58196"/>
        <dbReference type="Rhea" id="RHEA-COMP:9845"/>
        <dbReference type="Rhea" id="RHEA-COMP:11338"/>
        <dbReference type="ChEBI" id="CHEBI:15377"/>
        <dbReference type="ChEBI" id="CHEBI:29969"/>
        <dbReference type="ChEBI" id="CHEBI:30089"/>
        <dbReference type="ChEBI" id="CHEBI:61930"/>
        <dbReference type="EC" id="3.5.1.98"/>
    </reaction>
</comment>
<keyword evidence="11" id="KW-1133">Transmembrane helix</keyword>
<dbReference type="AlphaFoldDB" id="A0AAD4NIZ2"/>
<dbReference type="PANTHER" id="PTHR10625:SF5">
    <property type="entry name" value="HISTONE DEACETYLASE"/>
    <property type="match status" value="1"/>
</dbReference>
<evidence type="ECO:0000256" key="10">
    <source>
        <dbReference type="ARBA" id="ARBA00048287"/>
    </source>
</evidence>
<dbReference type="PRINTS" id="PR01270">
    <property type="entry name" value="HDASUPER"/>
</dbReference>
<evidence type="ECO:0000313" key="13">
    <source>
        <dbReference type="EMBL" id="KAI1726580.1"/>
    </source>
</evidence>
<name>A0AAD4NIZ2_9BILA</name>
<feature type="transmembrane region" description="Helical" evidence="11">
    <location>
        <begin position="15"/>
        <end position="34"/>
    </location>
</feature>
<keyword evidence="11" id="KW-0472">Membrane</keyword>
<dbReference type="GO" id="GO:0000118">
    <property type="term" value="C:histone deacetylase complex"/>
    <property type="evidence" value="ECO:0007669"/>
    <property type="project" value="TreeGrafter"/>
</dbReference>
<dbReference type="EC" id="3.5.1.98" evidence="3"/>
<dbReference type="Gene3D" id="3.40.800.20">
    <property type="entry name" value="Histone deacetylase domain"/>
    <property type="match status" value="2"/>
</dbReference>
<comment type="subcellular location">
    <subcellularLocation>
        <location evidence="1">Nucleus</location>
    </subcellularLocation>
</comment>
<dbReference type="GO" id="GO:0040029">
    <property type="term" value="P:epigenetic regulation of gene expression"/>
    <property type="evidence" value="ECO:0007669"/>
    <property type="project" value="TreeGrafter"/>
</dbReference>
<dbReference type="GO" id="GO:0141221">
    <property type="term" value="F:histone deacetylase activity, hydrolytic mechanism"/>
    <property type="evidence" value="ECO:0007669"/>
    <property type="project" value="UniProtKB-EC"/>
</dbReference>
<evidence type="ECO:0000256" key="7">
    <source>
        <dbReference type="ARBA" id="ARBA00023015"/>
    </source>
</evidence>
<keyword evidence="7" id="KW-0805">Transcription regulation</keyword>
<feature type="domain" description="Histone deacetylase" evidence="12">
    <location>
        <begin position="448"/>
        <end position="721"/>
    </location>
</feature>
<evidence type="ECO:0000313" key="14">
    <source>
        <dbReference type="Proteomes" id="UP001201812"/>
    </source>
</evidence>
<dbReference type="PANTHER" id="PTHR10625">
    <property type="entry name" value="HISTONE DEACETYLASE HDAC1-RELATED"/>
    <property type="match status" value="1"/>
</dbReference>
<dbReference type="CDD" id="cd09992">
    <property type="entry name" value="HDAC_classII"/>
    <property type="match status" value="1"/>
</dbReference>
<dbReference type="Proteomes" id="UP001201812">
    <property type="component" value="Unassembled WGS sequence"/>
</dbReference>
<dbReference type="InterPro" id="IPR023801">
    <property type="entry name" value="His_deacetylse_dom"/>
</dbReference>
<comment type="similarity">
    <text evidence="2">Belongs to the histone deacetylase family. HD type 2 subfamily.</text>
</comment>
<feature type="domain" description="Histone deacetylase" evidence="12">
    <location>
        <begin position="81"/>
        <end position="378"/>
    </location>
</feature>
<keyword evidence="4" id="KW-0678">Repressor</keyword>
<dbReference type="InterPro" id="IPR023696">
    <property type="entry name" value="Ureohydrolase_dom_sf"/>
</dbReference>
<dbReference type="EMBL" id="JAKKPZ010000002">
    <property type="protein sequence ID" value="KAI1726580.1"/>
    <property type="molecule type" value="Genomic_DNA"/>
</dbReference>
<evidence type="ECO:0000256" key="2">
    <source>
        <dbReference type="ARBA" id="ARBA00007738"/>
    </source>
</evidence>
<evidence type="ECO:0000256" key="8">
    <source>
        <dbReference type="ARBA" id="ARBA00023163"/>
    </source>
</evidence>
<keyword evidence="9" id="KW-0539">Nucleus</keyword>
<keyword evidence="11" id="KW-0812">Transmembrane</keyword>
<dbReference type="SUPFAM" id="SSF52768">
    <property type="entry name" value="Arginase/deacetylase"/>
    <property type="match status" value="2"/>
</dbReference>
<accession>A0AAD4NIZ2</accession>
<evidence type="ECO:0000256" key="5">
    <source>
        <dbReference type="ARBA" id="ARBA00022801"/>
    </source>
</evidence>
<evidence type="ECO:0000256" key="3">
    <source>
        <dbReference type="ARBA" id="ARBA00012111"/>
    </source>
</evidence>
<feature type="transmembrane region" description="Helical" evidence="11">
    <location>
        <begin position="46"/>
        <end position="66"/>
    </location>
</feature>
<evidence type="ECO:0000256" key="4">
    <source>
        <dbReference type="ARBA" id="ARBA00022491"/>
    </source>
</evidence>
<evidence type="ECO:0000256" key="9">
    <source>
        <dbReference type="ARBA" id="ARBA00023242"/>
    </source>
</evidence>
<keyword evidence="6" id="KW-0156">Chromatin regulator</keyword>
<evidence type="ECO:0000256" key="6">
    <source>
        <dbReference type="ARBA" id="ARBA00022853"/>
    </source>
</evidence>
<reference evidence="13" key="1">
    <citation type="submission" date="2022-01" db="EMBL/GenBank/DDBJ databases">
        <title>Genome Sequence Resource for Two Populations of Ditylenchus destructor, the Migratory Endoparasitic Phytonematode.</title>
        <authorList>
            <person name="Zhang H."/>
            <person name="Lin R."/>
            <person name="Xie B."/>
        </authorList>
    </citation>
    <scope>NUCLEOTIDE SEQUENCE</scope>
    <source>
        <strain evidence="13">BazhouSP</strain>
    </source>
</reference>
<evidence type="ECO:0000259" key="12">
    <source>
        <dbReference type="Pfam" id="PF00850"/>
    </source>
</evidence>
<protein>
    <recommendedName>
        <fullName evidence="3">histone deacetylase</fullName>
        <ecNumber evidence="3">3.5.1.98</ecNumber>
    </recommendedName>
</protein>
<keyword evidence="14" id="KW-1185">Reference proteome</keyword>
<keyword evidence="5" id="KW-0378">Hydrolase</keyword>
<gene>
    <name evidence="13" type="ORF">DdX_03302</name>
</gene>
<evidence type="ECO:0000256" key="1">
    <source>
        <dbReference type="ARBA" id="ARBA00004123"/>
    </source>
</evidence>
<comment type="caution">
    <text evidence="13">The sequence shown here is derived from an EMBL/GenBank/DDBJ whole genome shotgun (WGS) entry which is preliminary data.</text>
</comment>
<proteinExistence type="inferred from homology"/>
<evidence type="ECO:0000256" key="11">
    <source>
        <dbReference type="SAM" id="Phobius"/>
    </source>
</evidence>
<keyword evidence="8" id="KW-0804">Transcription</keyword>
<organism evidence="13 14">
    <name type="scientific">Ditylenchus destructor</name>
    <dbReference type="NCBI Taxonomy" id="166010"/>
    <lineage>
        <taxon>Eukaryota</taxon>
        <taxon>Metazoa</taxon>
        <taxon>Ecdysozoa</taxon>
        <taxon>Nematoda</taxon>
        <taxon>Chromadorea</taxon>
        <taxon>Rhabditida</taxon>
        <taxon>Tylenchina</taxon>
        <taxon>Tylenchomorpha</taxon>
        <taxon>Sphaerularioidea</taxon>
        <taxon>Anguinidae</taxon>
        <taxon>Anguininae</taxon>
        <taxon>Ditylenchus</taxon>
    </lineage>
</organism>